<evidence type="ECO:0000256" key="5">
    <source>
        <dbReference type="ARBA" id="ARBA00023136"/>
    </source>
</evidence>
<reference evidence="10 11" key="1">
    <citation type="journal article" date="2011" name="Genome Biol.">
        <title>Genome sequence of the insect pathogenic fungus Cordyceps militaris, a valued traditional Chinese medicine.</title>
        <authorList>
            <person name="Zheng P."/>
            <person name="Xia Y."/>
            <person name="Xiao G."/>
            <person name="Xiong C."/>
            <person name="Hu X."/>
            <person name="Zhang S."/>
            <person name="Zheng H."/>
            <person name="Huang Y."/>
            <person name="Zhou Y."/>
            <person name="Wang S."/>
            <person name="Zhao G.P."/>
            <person name="Liu X."/>
            <person name="St Leger R.J."/>
            <person name="Wang C."/>
        </authorList>
    </citation>
    <scope>NUCLEOTIDE SEQUENCE [LARGE SCALE GENOMIC DNA]</scope>
    <source>
        <strain evidence="10 11">CM01</strain>
    </source>
</reference>
<dbReference type="eggNOG" id="KOG0255">
    <property type="taxonomic scope" value="Eukaryota"/>
</dbReference>
<feature type="transmembrane region" description="Helical" evidence="8">
    <location>
        <begin position="498"/>
        <end position="521"/>
    </location>
</feature>
<feature type="transmembrane region" description="Helical" evidence="8">
    <location>
        <begin position="92"/>
        <end position="112"/>
    </location>
</feature>
<name>G3JIK4_CORMM</name>
<evidence type="ECO:0000256" key="3">
    <source>
        <dbReference type="ARBA" id="ARBA00022692"/>
    </source>
</evidence>
<feature type="domain" description="Major facilitator superfamily (MFS) profile" evidence="9">
    <location>
        <begin position="97"/>
        <end position="559"/>
    </location>
</feature>
<dbReference type="CDD" id="cd17323">
    <property type="entry name" value="MFS_Tpo1_MDR_like"/>
    <property type="match status" value="1"/>
</dbReference>
<comment type="subcellular location">
    <subcellularLocation>
        <location evidence="1">Membrane</location>
        <topology evidence="1">Multi-pass membrane protein</topology>
    </subcellularLocation>
</comment>
<dbReference type="GO" id="GO:0016020">
    <property type="term" value="C:membrane"/>
    <property type="evidence" value="ECO:0007669"/>
    <property type="project" value="UniProtKB-SubCell"/>
</dbReference>
<feature type="region of interest" description="Disordered" evidence="7">
    <location>
        <begin position="1"/>
        <end position="47"/>
    </location>
</feature>
<feature type="transmembrane region" description="Helical" evidence="8">
    <location>
        <begin position="533"/>
        <end position="552"/>
    </location>
</feature>
<dbReference type="OrthoDB" id="5296287at2759"/>
<dbReference type="HOGENOM" id="CLU_008455_1_2_1"/>
<dbReference type="InterPro" id="IPR011701">
    <property type="entry name" value="MFS"/>
</dbReference>
<evidence type="ECO:0000313" key="11">
    <source>
        <dbReference type="Proteomes" id="UP000001610"/>
    </source>
</evidence>
<dbReference type="PANTHER" id="PTHR23502:SF68">
    <property type="entry name" value="MULTIDRUG TRANSPORTER, PUTATIVE (AFU_ORTHOLOGUE AFUA_3G01120)-RELATED"/>
    <property type="match status" value="1"/>
</dbReference>
<dbReference type="FunFam" id="1.20.1250.20:FF:000011">
    <property type="entry name" value="MFS multidrug transporter, putative"/>
    <property type="match status" value="1"/>
</dbReference>
<dbReference type="EMBL" id="JH126402">
    <property type="protein sequence ID" value="EGX91901.1"/>
    <property type="molecule type" value="Genomic_DNA"/>
</dbReference>
<gene>
    <name evidence="10" type="ORF">CCM_06061</name>
</gene>
<dbReference type="InParanoid" id="G3JIK4"/>
<evidence type="ECO:0000256" key="6">
    <source>
        <dbReference type="ARBA" id="ARBA00023180"/>
    </source>
</evidence>
<keyword evidence="5 8" id="KW-0472">Membrane</keyword>
<evidence type="ECO:0000313" key="10">
    <source>
        <dbReference type="EMBL" id="EGX91901.1"/>
    </source>
</evidence>
<dbReference type="Pfam" id="PF07690">
    <property type="entry name" value="MFS_1"/>
    <property type="match status" value="1"/>
</dbReference>
<evidence type="ECO:0000256" key="8">
    <source>
        <dbReference type="SAM" id="Phobius"/>
    </source>
</evidence>
<dbReference type="GO" id="GO:0022857">
    <property type="term" value="F:transmembrane transporter activity"/>
    <property type="evidence" value="ECO:0007669"/>
    <property type="project" value="InterPro"/>
</dbReference>
<sequence length="568" mass="61182">MATSTDAAPAEKRRLQPSAAELTTSSDDSATEVNLDEKPAPPLHDTIGGNTLKAAVEPVTYVESVPTGVNADNIVFWDGDDDPHNPYNWKSWVKVFNCVLISALTFVTPLASSMFAPGVPSLMREFKSSSAELAAFCVSVYILGFAAGPMIFAPLSELYGRTRVYHIANVGFIGPSLSHPHLSTNTNKNHTAFIIGCALAPSLNALIVFRFLSGVFGSCPITNGGGSISDMIIQQKRGAAMAGFSVGPLLGPIIGPVIGGVVAAKLSWRWVFWILAILSGVLSALFFFLSRETYAPVLLQRKTERLRKETGNAALRSKLDAGLTPRALFTRAILRPFKLLAFSPICTICNIFVGVAYGYLYIMFTSITPLFQQQYGFDSIHAGLAFLGLGVGSMAGVAYFSVASDRYIKKKAAETGDADVDEEMARRPSAVGSVKPEYRLPPLRAGAVLLPVGLFIYGWTAQYKVHWIVPIIGTAIMGIGNLIIFMSLQLYLVDTFTIYAASALAANSVVRSLLGAILPLAGGPMYAKLGLGWGNSLLAFIAVALIPVPWLFMRYGEFLRKRFAIENL</sequence>
<evidence type="ECO:0000256" key="4">
    <source>
        <dbReference type="ARBA" id="ARBA00022989"/>
    </source>
</evidence>
<dbReference type="VEuPathDB" id="FungiDB:CCM_06061"/>
<dbReference type="OMA" id="FMSLQMY"/>
<dbReference type="InterPro" id="IPR036259">
    <property type="entry name" value="MFS_trans_sf"/>
</dbReference>
<evidence type="ECO:0000256" key="2">
    <source>
        <dbReference type="ARBA" id="ARBA00008335"/>
    </source>
</evidence>
<protein>
    <submittedName>
        <fullName evidence="10">Bicyclomycin resistance protein, putative</fullName>
    </submittedName>
</protein>
<feature type="transmembrane region" description="Helical" evidence="8">
    <location>
        <begin position="443"/>
        <end position="461"/>
    </location>
</feature>
<dbReference type="Proteomes" id="UP000001610">
    <property type="component" value="Unassembled WGS sequence"/>
</dbReference>
<comment type="similarity">
    <text evidence="2">Belongs to the major facilitator superfamily.</text>
</comment>
<feature type="transmembrane region" description="Helical" evidence="8">
    <location>
        <begin position="467"/>
        <end position="486"/>
    </location>
</feature>
<dbReference type="GeneID" id="18168076"/>
<keyword evidence="11" id="KW-1185">Reference proteome</keyword>
<dbReference type="Gene3D" id="1.20.1250.20">
    <property type="entry name" value="MFS general substrate transporter like domains"/>
    <property type="match status" value="1"/>
</dbReference>
<evidence type="ECO:0000256" key="7">
    <source>
        <dbReference type="SAM" id="MobiDB-lite"/>
    </source>
</evidence>
<feature type="transmembrane region" description="Helical" evidence="8">
    <location>
        <begin position="270"/>
        <end position="289"/>
    </location>
</feature>
<dbReference type="RefSeq" id="XP_006671265.1">
    <property type="nucleotide sequence ID" value="XM_006671202.1"/>
</dbReference>
<dbReference type="AlphaFoldDB" id="G3JIK4"/>
<feature type="transmembrane region" description="Helical" evidence="8">
    <location>
        <begin position="133"/>
        <end position="155"/>
    </location>
</feature>
<dbReference type="PROSITE" id="PS50850">
    <property type="entry name" value="MFS"/>
    <property type="match status" value="1"/>
</dbReference>
<keyword evidence="4 8" id="KW-1133">Transmembrane helix</keyword>
<feature type="transmembrane region" description="Helical" evidence="8">
    <location>
        <begin position="238"/>
        <end position="264"/>
    </location>
</feature>
<evidence type="ECO:0000259" key="9">
    <source>
        <dbReference type="PROSITE" id="PS50850"/>
    </source>
</evidence>
<dbReference type="KEGG" id="cmt:CCM_06061"/>
<dbReference type="InterPro" id="IPR020846">
    <property type="entry name" value="MFS_dom"/>
</dbReference>
<evidence type="ECO:0000256" key="1">
    <source>
        <dbReference type="ARBA" id="ARBA00004141"/>
    </source>
</evidence>
<feature type="transmembrane region" description="Helical" evidence="8">
    <location>
        <begin position="380"/>
        <end position="402"/>
    </location>
</feature>
<feature type="transmembrane region" description="Helical" evidence="8">
    <location>
        <begin position="339"/>
        <end position="360"/>
    </location>
</feature>
<dbReference type="PANTHER" id="PTHR23502">
    <property type="entry name" value="MAJOR FACILITATOR SUPERFAMILY"/>
    <property type="match status" value="1"/>
</dbReference>
<organism evidence="10 11">
    <name type="scientific">Cordyceps militaris (strain CM01)</name>
    <name type="common">Caterpillar fungus</name>
    <dbReference type="NCBI Taxonomy" id="983644"/>
    <lineage>
        <taxon>Eukaryota</taxon>
        <taxon>Fungi</taxon>
        <taxon>Dikarya</taxon>
        <taxon>Ascomycota</taxon>
        <taxon>Pezizomycotina</taxon>
        <taxon>Sordariomycetes</taxon>
        <taxon>Hypocreomycetidae</taxon>
        <taxon>Hypocreales</taxon>
        <taxon>Cordycipitaceae</taxon>
        <taxon>Cordyceps</taxon>
    </lineage>
</organism>
<keyword evidence="6" id="KW-0325">Glycoprotein</keyword>
<dbReference type="SUPFAM" id="SSF103473">
    <property type="entry name" value="MFS general substrate transporter"/>
    <property type="match status" value="1"/>
</dbReference>
<feature type="compositionally biased region" description="Polar residues" evidence="7">
    <location>
        <begin position="21"/>
        <end position="32"/>
    </location>
</feature>
<keyword evidence="3 8" id="KW-0812">Transmembrane</keyword>
<accession>G3JIK4</accession>
<proteinExistence type="inferred from homology"/>